<keyword evidence="5" id="KW-1185">Reference proteome</keyword>
<dbReference type="Proteomes" id="UP000217103">
    <property type="component" value="Unassembled WGS sequence"/>
</dbReference>
<feature type="transmembrane region" description="Helical" evidence="2">
    <location>
        <begin position="6"/>
        <end position="24"/>
    </location>
</feature>
<name>A0A1H1B0T1_9ACTN</name>
<dbReference type="AlphaFoldDB" id="A0A1H1B0T1"/>
<dbReference type="RefSeq" id="WP_093257737.1">
    <property type="nucleotide sequence ID" value="NZ_FNKK01000002.1"/>
</dbReference>
<protein>
    <recommendedName>
        <fullName evidence="3">DUF4178 domain-containing protein</fullName>
    </recommendedName>
</protein>
<reference evidence="4 5" key="1">
    <citation type="submission" date="2016-10" db="EMBL/GenBank/DDBJ databases">
        <authorList>
            <person name="de Groot N.N."/>
        </authorList>
    </citation>
    <scope>NUCLEOTIDE SEQUENCE [LARGE SCALE GENOMIC DNA]</scope>
    <source>
        <strain evidence="4 5">DSM 43794</strain>
    </source>
</reference>
<accession>A0A1H1B0T1</accession>
<feature type="domain" description="DUF4178" evidence="3">
    <location>
        <begin position="67"/>
        <end position="209"/>
    </location>
</feature>
<dbReference type="OrthoDB" id="3775810at2"/>
<keyword evidence="2" id="KW-1133">Transmembrane helix</keyword>
<keyword evidence="2" id="KW-0472">Membrane</keyword>
<dbReference type="EMBL" id="FNKK01000002">
    <property type="protein sequence ID" value="SDQ45565.1"/>
    <property type="molecule type" value="Genomic_DNA"/>
</dbReference>
<dbReference type="STRING" id="35622.SAMN04489764_0746"/>
<evidence type="ECO:0000259" key="3">
    <source>
        <dbReference type="Pfam" id="PF13785"/>
    </source>
</evidence>
<sequence length="219" mass="23448">MTPVVVLGLSVATLILLIVAYIATTRRERKASPSASPPQGPSSGEESGPPGGPIQPMGDIPDPRTIRVGDTIECPGVRARVRGVLHVSWRGKQWTEYILDDGTHRDVWLSVEELASAGEGQPAHLEVLLWTAVPTQGMVPAKSMLIMEGVEFHPTERGTAAFRSEGDTGRPERGLMDFADYRAEDGRLLSFGRVQGGAWTAAYASPLPPGSLSIERAPS</sequence>
<evidence type="ECO:0000313" key="4">
    <source>
        <dbReference type="EMBL" id="SDQ45565.1"/>
    </source>
</evidence>
<dbReference type="InterPro" id="IPR025235">
    <property type="entry name" value="DUF4178"/>
</dbReference>
<gene>
    <name evidence="4" type="ORF">SAMN04489764_0746</name>
</gene>
<dbReference type="Pfam" id="PF13785">
    <property type="entry name" value="DUF4178"/>
    <property type="match status" value="1"/>
</dbReference>
<evidence type="ECO:0000256" key="1">
    <source>
        <dbReference type="SAM" id="MobiDB-lite"/>
    </source>
</evidence>
<proteinExistence type="predicted"/>
<keyword evidence="2" id="KW-0812">Transmembrane</keyword>
<evidence type="ECO:0000256" key="2">
    <source>
        <dbReference type="SAM" id="Phobius"/>
    </source>
</evidence>
<feature type="region of interest" description="Disordered" evidence="1">
    <location>
        <begin position="28"/>
        <end position="67"/>
    </location>
</feature>
<organism evidence="4 5">
    <name type="scientific">Thermostaphylospora chromogena</name>
    <dbReference type="NCBI Taxonomy" id="35622"/>
    <lineage>
        <taxon>Bacteria</taxon>
        <taxon>Bacillati</taxon>
        <taxon>Actinomycetota</taxon>
        <taxon>Actinomycetes</taxon>
        <taxon>Streptosporangiales</taxon>
        <taxon>Thermomonosporaceae</taxon>
        <taxon>Thermostaphylospora</taxon>
    </lineage>
</organism>
<evidence type="ECO:0000313" key="5">
    <source>
        <dbReference type="Proteomes" id="UP000217103"/>
    </source>
</evidence>